<evidence type="ECO:0000256" key="2">
    <source>
        <dbReference type="ARBA" id="ARBA00022857"/>
    </source>
</evidence>
<gene>
    <name evidence="5" type="ORF">I9W82_003650</name>
</gene>
<dbReference type="OrthoDB" id="6251714at2759"/>
<name>A0A8H7ZBR6_9ASCO</name>
<dbReference type="PROSITE" id="PS00061">
    <property type="entry name" value="ADH_SHORT"/>
    <property type="match status" value="1"/>
</dbReference>
<evidence type="ECO:0000256" key="3">
    <source>
        <dbReference type="ARBA" id="ARBA00023002"/>
    </source>
</evidence>
<dbReference type="PANTHER" id="PTHR42901">
    <property type="entry name" value="ALCOHOL DEHYDROGENASE"/>
    <property type="match status" value="1"/>
</dbReference>
<dbReference type="AlphaFoldDB" id="A0A8H7ZBR6"/>
<dbReference type="GO" id="GO:0016616">
    <property type="term" value="F:oxidoreductase activity, acting on the CH-OH group of donors, NAD or NADP as acceptor"/>
    <property type="evidence" value="ECO:0007669"/>
    <property type="project" value="UniProtKB-ARBA"/>
</dbReference>
<evidence type="ECO:0008006" key="7">
    <source>
        <dbReference type="Google" id="ProtNLM"/>
    </source>
</evidence>
<dbReference type="InterPro" id="IPR036291">
    <property type="entry name" value="NAD(P)-bd_dom_sf"/>
</dbReference>
<reference evidence="5 6" key="1">
    <citation type="submission" date="2020-12" db="EMBL/GenBank/DDBJ databases">
        <title>Effect of drift, selection, and recombination on the evolution of hybrid genomes in Candida yeast pathogens.</title>
        <authorList>
            <person name="Mixao V."/>
            <person name="Ksiezopolska E."/>
            <person name="Saus E."/>
            <person name="Boekhout T."/>
            <person name="Gacser A."/>
            <person name="Gabaldon T."/>
        </authorList>
    </citation>
    <scope>NUCLEOTIDE SEQUENCE [LARGE SCALE GENOMIC DNA]</scope>
    <source>
        <strain evidence="5 6">BP57</strain>
    </source>
</reference>
<dbReference type="GeneID" id="93652279"/>
<dbReference type="PRINTS" id="PR00080">
    <property type="entry name" value="SDRFAMILY"/>
</dbReference>
<keyword evidence="3" id="KW-0560">Oxidoreductase</keyword>
<dbReference type="InterPro" id="IPR002347">
    <property type="entry name" value="SDR_fam"/>
</dbReference>
<proteinExistence type="inferred from homology"/>
<dbReference type="Proteomes" id="UP000669133">
    <property type="component" value="Unassembled WGS sequence"/>
</dbReference>
<comment type="caution">
    <text evidence="5">The sequence shown here is derived from an EMBL/GenBank/DDBJ whole genome shotgun (WGS) entry which is preliminary data.</text>
</comment>
<keyword evidence="2" id="KW-0521">NADP</keyword>
<dbReference type="SUPFAM" id="SSF51735">
    <property type="entry name" value="NAD(P)-binding Rossmann-fold domains"/>
    <property type="match status" value="1"/>
</dbReference>
<accession>A0A8H7ZBR6</accession>
<organism evidence="5 6">
    <name type="scientific">Candida metapsilosis</name>
    <dbReference type="NCBI Taxonomy" id="273372"/>
    <lineage>
        <taxon>Eukaryota</taxon>
        <taxon>Fungi</taxon>
        <taxon>Dikarya</taxon>
        <taxon>Ascomycota</taxon>
        <taxon>Saccharomycotina</taxon>
        <taxon>Pichiomycetes</taxon>
        <taxon>Debaryomycetaceae</taxon>
        <taxon>Candida/Lodderomyces clade</taxon>
        <taxon>Candida</taxon>
    </lineage>
</organism>
<dbReference type="PRINTS" id="PR00081">
    <property type="entry name" value="GDHRDH"/>
</dbReference>
<dbReference type="Gene3D" id="3.40.50.720">
    <property type="entry name" value="NAD(P)-binding Rossmann-like Domain"/>
    <property type="match status" value="1"/>
</dbReference>
<dbReference type="FunFam" id="3.40.50.720:FF:000047">
    <property type="entry name" value="NADP-dependent L-serine/L-allo-threonine dehydrogenase"/>
    <property type="match status" value="1"/>
</dbReference>
<dbReference type="Pfam" id="PF00106">
    <property type="entry name" value="adh_short"/>
    <property type="match status" value="1"/>
</dbReference>
<sequence length="267" mass="28764">MSYGKKAAERLANKTILITGCSSGIGEAACLELAEVTPNIKLIITARRVEKLEALKTKLESEYAGIKVLAKALDVSKLETIEPFIAGLPQEFADIDILVNNAGLALGKEPVGEVALNDVVTMFQTNVLGLITLTQTVLPIMKKKNSGTIVSIGSIAGLVAYEGGSIYNACKASVRFFMDALRKELISTKIRSILISPGAVKTEFSNVRFRGDEAKADSVYKGTEPLTAEDIAEVIVFAITRRENLVVAETLVFPNGQASPFHIYKNE</sequence>
<dbReference type="InterPro" id="IPR020904">
    <property type="entry name" value="Sc_DH/Rdtase_CS"/>
</dbReference>
<evidence type="ECO:0000313" key="6">
    <source>
        <dbReference type="Proteomes" id="UP000669133"/>
    </source>
</evidence>
<evidence type="ECO:0000256" key="4">
    <source>
        <dbReference type="RuleBase" id="RU000363"/>
    </source>
</evidence>
<keyword evidence="6" id="KW-1185">Reference proteome</keyword>
<dbReference type="RefSeq" id="XP_067548048.1">
    <property type="nucleotide sequence ID" value="XM_067692639.1"/>
</dbReference>
<dbReference type="EMBL" id="JAEOAQ010000004">
    <property type="protein sequence ID" value="KAG5418932.1"/>
    <property type="molecule type" value="Genomic_DNA"/>
</dbReference>
<evidence type="ECO:0000313" key="5">
    <source>
        <dbReference type="EMBL" id="KAG5418932.1"/>
    </source>
</evidence>
<comment type="similarity">
    <text evidence="1 4">Belongs to the short-chain dehydrogenases/reductases (SDR) family.</text>
</comment>
<evidence type="ECO:0000256" key="1">
    <source>
        <dbReference type="ARBA" id="ARBA00006484"/>
    </source>
</evidence>
<dbReference type="PANTHER" id="PTHR42901:SF1">
    <property type="entry name" value="ALCOHOL DEHYDROGENASE"/>
    <property type="match status" value="1"/>
</dbReference>
<protein>
    <recommendedName>
        <fullName evidence="7">NAD(P)-binding protein</fullName>
    </recommendedName>
</protein>